<sequence length="283" mass="29348">MRLGYLTHVAGADPAQAYRDTVALAVAAEESGFSTFWVAQHHDGHLDGLLPSPLVLLAAIAQATSTIRLGTAVVTAACEDPRRLAEDAAVLDVLCGGRLELGVGAGADEAASEAFGRDHARRHADCADAVRALRGHLSRIVPAAPGLVGRLWQATGTADGIADAGARGLGLITGRADAAPHLARYWARAAGEPRVAAVRAVAPGERPDALRERWRADPVREWATELVVRTQPADAPVATHLATVRALAAGRVDPDRPTPVAPLLRVLQGGSAARPGRLGLIGS</sequence>
<evidence type="ECO:0000259" key="1">
    <source>
        <dbReference type="Pfam" id="PF00296"/>
    </source>
</evidence>
<dbReference type="InterPro" id="IPR050766">
    <property type="entry name" value="Bact_Lucif_Oxidored"/>
</dbReference>
<feature type="domain" description="Luciferase-like" evidence="1">
    <location>
        <begin position="8"/>
        <end position="217"/>
    </location>
</feature>
<dbReference type="EMBL" id="JADQDF010000001">
    <property type="protein sequence ID" value="MBW0130089.1"/>
    <property type="molecule type" value="Genomic_DNA"/>
</dbReference>
<dbReference type="PANTHER" id="PTHR30137">
    <property type="entry name" value="LUCIFERASE-LIKE MONOOXYGENASE"/>
    <property type="match status" value="1"/>
</dbReference>
<organism evidence="2 3">
    <name type="scientific">Pseudonocardia oceani</name>
    <dbReference type="NCBI Taxonomy" id="2792013"/>
    <lineage>
        <taxon>Bacteria</taxon>
        <taxon>Bacillati</taxon>
        <taxon>Actinomycetota</taxon>
        <taxon>Actinomycetes</taxon>
        <taxon>Pseudonocardiales</taxon>
        <taxon>Pseudonocardiaceae</taxon>
        <taxon>Pseudonocardia</taxon>
    </lineage>
</organism>
<protein>
    <submittedName>
        <fullName evidence="2">LLM class flavin-dependent oxidoreductase</fullName>
    </submittedName>
</protein>
<proteinExistence type="predicted"/>
<keyword evidence="3" id="KW-1185">Reference proteome</keyword>
<dbReference type="Proteomes" id="UP000694300">
    <property type="component" value="Unassembled WGS sequence"/>
</dbReference>
<dbReference type="InterPro" id="IPR011251">
    <property type="entry name" value="Luciferase-like_dom"/>
</dbReference>
<evidence type="ECO:0000313" key="3">
    <source>
        <dbReference type="Proteomes" id="UP000694300"/>
    </source>
</evidence>
<dbReference type="RefSeq" id="WP_218589806.1">
    <property type="nucleotide sequence ID" value="NZ_JADQDE010000125.1"/>
</dbReference>
<dbReference type="Pfam" id="PF00296">
    <property type="entry name" value="Bac_luciferase"/>
    <property type="match status" value="1"/>
</dbReference>
<name>A0ABS6UCX2_9PSEU</name>
<gene>
    <name evidence="2" type="ORF">I4I82_20720</name>
</gene>
<comment type="caution">
    <text evidence="2">The sequence shown here is derived from an EMBL/GenBank/DDBJ whole genome shotgun (WGS) entry which is preliminary data.</text>
</comment>
<reference evidence="2 3" key="1">
    <citation type="submission" date="2020-11" db="EMBL/GenBank/DDBJ databases">
        <title>Pseudonocardia abyssalis sp. nov. and Pseudonocardia oceani sp. nov., description and phylogenomic analysis of two novel actinomycetes isolated from the deep Southern Ocean.</title>
        <authorList>
            <person name="Parra J."/>
        </authorList>
    </citation>
    <scope>NUCLEOTIDE SEQUENCE [LARGE SCALE GENOMIC DNA]</scope>
    <source>
        <strain evidence="3">KRD185</strain>
    </source>
</reference>
<accession>A0ABS6UCX2</accession>
<dbReference type="PANTHER" id="PTHR30137:SF15">
    <property type="entry name" value="BLL6902 PROTEIN"/>
    <property type="match status" value="1"/>
</dbReference>
<evidence type="ECO:0000313" key="2">
    <source>
        <dbReference type="EMBL" id="MBW0130089.1"/>
    </source>
</evidence>